<evidence type="ECO:0000313" key="2">
    <source>
        <dbReference type="Proteomes" id="UP000016560"/>
    </source>
</evidence>
<evidence type="ECO:0008006" key="3">
    <source>
        <dbReference type="Google" id="ProtNLM"/>
    </source>
</evidence>
<organism evidence="1 2">
    <name type="scientific">Aquipseudomonas alcaligenes (strain ATCC 14909 / DSM 50342 / CCUG 1425 / JCM 20561 / NBRC 14159 / NCIMB 9945 / NCTC 10367 / 1577)</name>
    <name type="common">Pseudomonas alcaligenes</name>
    <dbReference type="NCBI Taxonomy" id="1215092"/>
    <lineage>
        <taxon>Bacteria</taxon>
        <taxon>Pseudomonadati</taxon>
        <taxon>Pseudomonadota</taxon>
        <taxon>Gammaproteobacteria</taxon>
        <taxon>Pseudomonadales</taxon>
        <taxon>Pseudomonadaceae</taxon>
        <taxon>Aquipseudomonas</taxon>
    </lineage>
</organism>
<name>U2ZTZ6_AQUA1</name>
<gene>
    <name evidence="1" type="ORF">PA6_053_00210</name>
</gene>
<dbReference type="EMBL" id="BATI01000053">
    <property type="protein sequence ID" value="GAD64915.1"/>
    <property type="molecule type" value="Genomic_DNA"/>
</dbReference>
<sequence length="130" mass="14468">MRSLLTILAVAVLAGCGGSEPFPRVDFPMQPGNYLQFYTQSGHPVVEFVQVDQRREAHSVQSGSWHGKVPIAQRMTNQTALLQECGLVTFREDDSEKVPVSYSRYNATGECPFKPFPALWTRVGRVPANN</sequence>
<dbReference type="RefSeq" id="WP_021702978.1">
    <property type="nucleotide sequence ID" value="NZ_BATI01000053.1"/>
</dbReference>
<reference evidence="1" key="1">
    <citation type="submission" date="2024-09" db="EMBL/GenBank/DDBJ databases">
        <title>Whole genome shotgun sequence of Pseudomonas alcaligenes NBRC 14159.</title>
        <authorList>
            <person name="Yoshida I."/>
            <person name="Hosoyama A."/>
            <person name="Tsuchikane K."/>
            <person name="Noguchi M."/>
            <person name="Hirakata S."/>
            <person name="Ando Y."/>
            <person name="Ohji S."/>
            <person name="Yamazoe A."/>
            <person name="Yamazaki S."/>
            <person name="Fujita N."/>
        </authorList>
    </citation>
    <scope>NUCLEOTIDE SEQUENCE</scope>
    <source>
        <strain evidence="1">NBRC 14159</strain>
    </source>
</reference>
<dbReference type="OrthoDB" id="6869611at2"/>
<dbReference type="PROSITE" id="PS51257">
    <property type="entry name" value="PROKAR_LIPOPROTEIN"/>
    <property type="match status" value="1"/>
</dbReference>
<accession>U2ZTZ6</accession>
<proteinExistence type="predicted"/>
<comment type="caution">
    <text evidence="1">The sequence shown here is derived from an EMBL/GenBank/DDBJ whole genome shotgun (WGS) entry which is preliminary data.</text>
</comment>
<dbReference type="AlphaFoldDB" id="U2ZTZ6"/>
<protein>
    <recommendedName>
        <fullName evidence="3">Lipoprotein</fullName>
    </recommendedName>
</protein>
<evidence type="ECO:0000313" key="1">
    <source>
        <dbReference type="EMBL" id="GAD64915.1"/>
    </source>
</evidence>
<keyword evidence="2" id="KW-1185">Reference proteome</keyword>
<dbReference type="Proteomes" id="UP000016560">
    <property type="component" value="Unassembled WGS sequence"/>
</dbReference>